<name>A0ABV5KHH3_9BACL</name>
<dbReference type="InterPro" id="IPR029442">
    <property type="entry name" value="GyrI-like"/>
</dbReference>
<evidence type="ECO:0000259" key="4">
    <source>
        <dbReference type="PROSITE" id="PS01124"/>
    </source>
</evidence>
<dbReference type="Gene3D" id="1.10.10.60">
    <property type="entry name" value="Homeodomain-like"/>
    <property type="match status" value="2"/>
</dbReference>
<keyword evidence="2" id="KW-0238">DNA-binding</keyword>
<dbReference type="PANTHER" id="PTHR47504:SF5">
    <property type="entry name" value="RIGHT ORIGIN-BINDING PROTEIN"/>
    <property type="match status" value="1"/>
</dbReference>
<dbReference type="InterPro" id="IPR010499">
    <property type="entry name" value="AraC_E-bd"/>
</dbReference>
<dbReference type="PANTHER" id="PTHR47504">
    <property type="entry name" value="RIGHT ORIGIN-BINDING PROTEIN"/>
    <property type="match status" value="1"/>
</dbReference>
<keyword evidence="1" id="KW-0805">Transcription regulation</keyword>
<evidence type="ECO:0000313" key="6">
    <source>
        <dbReference type="Proteomes" id="UP001589747"/>
    </source>
</evidence>
<dbReference type="EMBL" id="JBHMDO010000003">
    <property type="protein sequence ID" value="MFB9324672.1"/>
    <property type="molecule type" value="Genomic_DNA"/>
</dbReference>
<dbReference type="InterPro" id="IPR050959">
    <property type="entry name" value="MarA-like"/>
</dbReference>
<dbReference type="RefSeq" id="WP_377488997.1">
    <property type="nucleotide sequence ID" value="NZ_JBHMDO010000003.1"/>
</dbReference>
<dbReference type="PRINTS" id="PR00032">
    <property type="entry name" value="HTHARAC"/>
</dbReference>
<keyword evidence="6" id="KW-1185">Reference proteome</keyword>
<dbReference type="InterPro" id="IPR018060">
    <property type="entry name" value="HTH_AraC"/>
</dbReference>
<accession>A0ABV5KHH3</accession>
<dbReference type="SUPFAM" id="SSF46689">
    <property type="entry name" value="Homeodomain-like"/>
    <property type="match status" value="2"/>
</dbReference>
<dbReference type="Proteomes" id="UP001589747">
    <property type="component" value="Unassembled WGS sequence"/>
</dbReference>
<gene>
    <name evidence="5" type="ORF">ACFFSY_01805</name>
</gene>
<reference evidence="5 6" key="1">
    <citation type="submission" date="2024-09" db="EMBL/GenBank/DDBJ databases">
        <authorList>
            <person name="Sun Q."/>
            <person name="Mori K."/>
        </authorList>
    </citation>
    <scope>NUCLEOTIDE SEQUENCE [LARGE SCALE GENOMIC DNA]</scope>
    <source>
        <strain evidence="5 6">TISTR 2452</strain>
    </source>
</reference>
<dbReference type="Gene3D" id="3.20.80.10">
    <property type="entry name" value="Regulatory factor, effector binding domain"/>
    <property type="match status" value="1"/>
</dbReference>
<evidence type="ECO:0000256" key="3">
    <source>
        <dbReference type="ARBA" id="ARBA00023163"/>
    </source>
</evidence>
<sequence>MNMLENLNGALDYIEQNLHNEIDEHEVAKRAYCSIFHFKRMFSYLAGIPLQEYIRRRRLTLAAFDLQDRTLKVIDIAIKYGYNSPDAFTRAFHALHGITPTEARITRRSLKAFPPMNFRLSIGGSEPMKYRIEQKDAFRVIGVSNRVTPIDSGEHPGVEEVWKTTENETYTTLKSRNNVEPFGILHVSFGEGVRAKRDYDYYMAVASTDPCPENLSELIVPAMTWAVFEVKVPWEKEKWHRIYGEWFPSSGYEQVEGPMIQVGPEIEVGLEKRVYTEEIEVELWIPVVKVHMK</sequence>
<evidence type="ECO:0000256" key="1">
    <source>
        <dbReference type="ARBA" id="ARBA00023015"/>
    </source>
</evidence>
<dbReference type="InterPro" id="IPR011256">
    <property type="entry name" value="Reg_factor_effector_dom_sf"/>
</dbReference>
<dbReference type="SMART" id="SM00871">
    <property type="entry name" value="AraC_E_bind"/>
    <property type="match status" value="1"/>
</dbReference>
<dbReference type="SUPFAM" id="SSF55136">
    <property type="entry name" value="Probable bacterial effector-binding domain"/>
    <property type="match status" value="1"/>
</dbReference>
<proteinExistence type="predicted"/>
<protein>
    <submittedName>
        <fullName evidence="5">GyrI-like domain-containing protein</fullName>
    </submittedName>
</protein>
<dbReference type="Pfam" id="PF12833">
    <property type="entry name" value="HTH_18"/>
    <property type="match status" value="1"/>
</dbReference>
<dbReference type="PROSITE" id="PS01124">
    <property type="entry name" value="HTH_ARAC_FAMILY_2"/>
    <property type="match status" value="1"/>
</dbReference>
<dbReference type="Pfam" id="PF06445">
    <property type="entry name" value="GyrI-like"/>
    <property type="match status" value="1"/>
</dbReference>
<dbReference type="InterPro" id="IPR009057">
    <property type="entry name" value="Homeodomain-like_sf"/>
</dbReference>
<evidence type="ECO:0000256" key="2">
    <source>
        <dbReference type="ARBA" id="ARBA00023125"/>
    </source>
</evidence>
<keyword evidence="3" id="KW-0804">Transcription</keyword>
<dbReference type="InterPro" id="IPR020449">
    <property type="entry name" value="Tscrpt_reg_AraC-type_HTH"/>
</dbReference>
<dbReference type="SMART" id="SM00342">
    <property type="entry name" value="HTH_ARAC"/>
    <property type="match status" value="1"/>
</dbReference>
<comment type="caution">
    <text evidence="5">The sequence shown here is derived from an EMBL/GenBank/DDBJ whole genome shotgun (WGS) entry which is preliminary data.</text>
</comment>
<feature type="domain" description="HTH araC/xylS-type" evidence="4">
    <location>
        <begin position="8"/>
        <end position="106"/>
    </location>
</feature>
<organism evidence="5 6">
    <name type="scientific">Paenibacillus aurantiacus</name>
    <dbReference type="NCBI Taxonomy" id="1936118"/>
    <lineage>
        <taxon>Bacteria</taxon>
        <taxon>Bacillati</taxon>
        <taxon>Bacillota</taxon>
        <taxon>Bacilli</taxon>
        <taxon>Bacillales</taxon>
        <taxon>Paenibacillaceae</taxon>
        <taxon>Paenibacillus</taxon>
    </lineage>
</organism>
<evidence type="ECO:0000313" key="5">
    <source>
        <dbReference type="EMBL" id="MFB9324672.1"/>
    </source>
</evidence>